<keyword evidence="3" id="KW-0413">Isomerase</keyword>
<dbReference type="FunCoup" id="A0A6P6YJ73">
    <property type="interactions" value="517"/>
</dbReference>
<evidence type="ECO:0000256" key="1">
    <source>
        <dbReference type="ARBA" id="ARBA00004275"/>
    </source>
</evidence>
<evidence type="ECO:0000313" key="5">
    <source>
        <dbReference type="RefSeq" id="XP_027205558.1"/>
    </source>
</evidence>
<keyword evidence="4" id="KW-1185">Reference proteome</keyword>
<dbReference type="PANTHER" id="PTHR43684">
    <property type="match status" value="1"/>
</dbReference>
<dbReference type="InterPro" id="IPR014748">
    <property type="entry name" value="Enoyl-CoA_hydra_C"/>
</dbReference>
<dbReference type="KEGG" id="dpte:113799163"/>
<dbReference type="OrthoDB" id="409763at2759"/>
<name>A0A6P6YJ73_DERPT</name>
<proteinExistence type="predicted"/>
<dbReference type="Proteomes" id="UP000515146">
    <property type="component" value="Unplaced"/>
</dbReference>
<dbReference type="InterPro" id="IPR001753">
    <property type="entry name" value="Enoyl-CoA_hydra/iso"/>
</dbReference>
<dbReference type="OMA" id="LHCDFVY"/>
<dbReference type="InterPro" id="IPR029045">
    <property type="entry name" value="ClpP/crotonase-like_dom_sf"/>
</dbReference>
<reference evidence="5" key="1">
    <citation type="submission" date="2025-08" db="UniProtKB">
        <authorList>
            <consortium name="RefSeq"/>
        </authorList>
    </citation>
    <scope>IDENTIFICATION</scope>
    <source>
        <strain evidence="5">Airmid</strain>
    </source>
</reference>
<gene>
    <name evidence="5" type="primary">LOC113799163</name>
</gene>
<dbReference type="GO" id="GO:0005777">
    <property type="term" value="C:peroxisome"/>
    <property type="evidence" value="ECO:0007669"/>
    <property type="project" value="UniProtKB-SubCell"/>
</dbReference>
<dbReference type="CDD" id="cd06558">
    <property type="entry name" value="crotonase-like"/>
    <property type="match status" value="1"/>
</dbReference>
<dbReference type="PANTHER" id="PTHR43684:SF1">
    <property type="entry name" value="ENOYL-COA DELTA ISOMERASE 2"/>
    <property type="match status" value="1"/>
</dbReference>
<dbReference type="Gene3D" id="1.10.12.10">
    <property type="entry name" value="Lyase 2-enoyl-coa Hydratase, Chain A, domain 2"/>
    <property type="match status" value="1"/>
</dbReference>
<dbReference type="AlphaFoldDB" id="A0A6P6YJ73"/>
<evidence type="ECO:0000256" key="2">
    <source>
        <dbReference type="ARBA" id="ARBA00023140"/>
    </source>
</evidence>
<evidence type="ECO:0000256" key="3">
    <source>
        <dbReference type="ARBA" id="ARBA00023235"/>
    </source>
</evidence>
<dbReference type="Gene3D" id="3.90.226.10">
    <property type="entry name" value="2-enoyl-CoA Hydratase, Chain A, domain 1"/>
    <property type="match status" value="1"/>
</dbReference>
<dbReference type="InterPro" id="IPR051053">
    <property type="entry name" value="ECH/Chromodomain_protein"/>
</dbReference>
<evidence type="ECO:0000313" key="4">
    <source>
        <dbReference type="Proteomes" id="UP000515146"/>
    </source>
</evidence>
<accession>A0A6P6YJ73</accession>
<dbReference type="RefSeq" id="XP_027205558.1">
    <property type="nucleotide sequence ID" value="XM_027349757.1"/>
</dbReference>
<dbReference type="InParanoid" id="A0A6P6YJ73"/>
<dbReference type="SUPFAM" id="SSF52096">
    <property type="entry name" value="ClpP/crotonase"/>
    <property type="match status" value="1"/>
</dbReference>
<dbReference type="Pfam" id="PF00378">
    <property type="entry name" value="ECH_1"/>
    <property type="match status" value="1"/>
</dbReference>
<dbReference type="GeneID" id="113799163"/>
<protein>
    <submittedName>
        <fullName evidence="5">Enoyl-CoA delta isomerase 2, mitochondrial-like</fullName>
    </submittedName>
</protein>
<sequence length="289" mass="33713">MFRHVHRSSIKIVTRNPWFRCVQQRYKSDIQSDLQLEQRDQVYWIRLNRTKQYNAISLELYDRIAKTLQQIAKNDQVKLVVLTGNGPYFSSGNDLKNFSRTDMERTELMKYMVKSCQEFVGTVIDFPKPLIAAVNGPSFGIMFTILGLFDCLIASDRSYFISPFSSLAISPEGCSTYTFPRIFGPSLASELLYFNHQLNVNDAYRLGFVSRIIPTDQWDNHLEQWIYGEQGLVKTCYANSMINAKSLVRNNQIRNELHQANKRECELLLQHFLSDECTVRLQRFFSRNK</sequence>
<organism evidence="4 5">
    <name type="scientific">Dermatophagoides pteronyssinus</name>
    <name type="common">European house dust mite</name>
    <dbReference type="NCBI Taxonomy" id="6956"/>
    <lineage>
        <taxon>Eukaryota</taxon>
        <taxon>Metazoa</taxon>
        <taxon>Ecdysozoa</taxon>
        <taxon>Arthropoda</taxon>
        <taxon>Chelicerata</taxon>
        <taxon>Arachnida</taxon>
        <taxon>Acari</taxon>
        <taxon>Acariformes</taxon>
        <taxon>Sarcoptiformes</taxon>
        <taxon>Astigmata</taxon>
        <taxon>Psoroptidia</taxon>
        <taxon>Analgoidea</taxon>
        <taxon>Pyroglyphidae</taxon>
        <taxon>Dermatophagoidinae</taxon>
        <taxon>Dermatophagoides</taxon>
    </lineage>
</organism>
<keyword evidence="2" id="KW-0576">Peroxisome</keyword>
<comment type="subcellular location">
    <subcellularLocation>
        <location evidence="1">Peroxisome</location>
    </subcellularLocation>
</comment>
<dbReference type="GO" id="GO:0004165">
    <property type="term" value="F:delta(3)-delta(2)-enoyl-CoA isomerase activity"/>
    <property type="evidence" value="ECO:0007669"/>
    <property type="project" value="UniProtKB-ARBA"/>
</dbReference>